<dbReference type="STRING" id="1798406.A3A04_00570"/>
<evidence type="ECO:0000313" key="1">
    <source>
        <dbReference type="EMBL" id="OGY66046.1"/>
    </source>
</evidence>
<dbReference type="EMBL" id="MHJI01000010">
    <property type="protein sequence ID" value="OGY66046.1"/>
    <property type="molecule type" value="Genomic_DNA"/>
</dbReference>
<proteinExistence type="predicted"/>
<gene>
    <name evidence="1" type="ORF">A3A04_00570</name>
</gene>
<protein>
    <recommendedName>
        <fullName evidence="3">Methyltransferase type 11 domain-containing protein</fullName>
    </recommendedName>
</protein>
<dbReference type="Proteomes" id="UP000178517">
    <property type="component" value="Unassembled WGS sequence"/>
</dbReference>
<evidence type="ECO:0008006" key="3">
    <source>
        <dbReference type="Google" id="ProtNLM"/>
    </source>
</evidence>
<dbReference type="Gene3D" id="3.40.50.150">
    <property type="entry name" value="Vaccinia Virus protein VP39"/>
    <property type="match status" value="1"/>
</dbReference>
<accession>A0A1G1ZPG0</accession>
<sequence>MDKNQKIKLHLGCQEKYLEGYINIDLPPAEHTAQIVKADIYADVRTLTYEKESIDEVRSHHLLEHFSRQEALILLSRWHSWLKMDGLLVIETPDFEESAKKFIKGGVDEKFVLGRHIFGSHEASWAYHKDFWCEEKFRYVLERLGFRNFRFEKFSNNLEQKIPQLKGGIIVKQERILKSLKRFGFNYLPNIVCYAEKKNKNVDYKKMIKNILEQSLVGRETKILDVWMDEVNQSL</sequence>
<dbReference type="SUPFAM" id="SSF53335">
    <property type="entry name" value="S-adenosyl-L-methionine-dependent methyltransferases"/>
    <property type="match status" value="1"/>
</dbReference>
<name>A0A1G1ZPG0_9BACT</name>
<evidence type="ECO:0000313" key="2">
    <source>
        <dbReference type="Proteomes" id="UP000178517"/>
    </source>
</evidence>
<organism evidence="1 2">
    <name type="scientific">Candidatus Harrisonbacteria bacterium RIFCSPLOWO2_01_FULL_40_28</name>
    <dbReference type="NCBI Taxonomy" id="1798406"/>
    <lineage>
        <taxon>Bacteria</taxon>
        <taxon>Candidatus Harrisoniibacteriota</taxon>
    </lineage>
</organism>
<comment type="caution">
    <text evidence="1">The sequence shown here is derived from an EMBL/GenBank/DDBJ whole genome shotgun (WGS) entry which is preliminary data.</text>
</comment>
<dbReference type="InterPro" id="IPR029063">
    <property type="entry name" value="SAM-dependent_MTases_sf"/>
</dbReference>
<dbReference type="AlphaFoldDB" id="A0A1G1ZPG0"/>
<reference evidence="1 2" key="1">
    <citation type="journal article" date="2016" name="Nat. Commun.">
        <title>Thousands of microbial genomes shed light on interconnected biogeochemical processes in an aquifer system.</title>
        <authorList>
            <person name="Anantharaman K."/>
            <person name="Brown C.T."/>
            <person name="Hug L.A."/>
            <person name="Sharon I."/>
            <person name="Castelle C.J."/>
            <person name="Probst A.J."/>
            <person name="Thomas B.C."/>
            <person name="Singh A."/>
            <person name="Wilkins M.J."/>
            <person name="Karaoz U."/>
            <person name="Brodie E.L."/>
            <person name="Williams K.H."/>
            <person name="Hubbard S.S."/>
            <person name="Banfield J.F."/>
        </authorList>
    </citation>
    <scope>NUCLEOTIDE SEQUENCE [LARGE SCALE GENOMIC DNA]</scope>
</reference>